<dbReference type="Proteomes" id="UP000054032">
    <property type="component" value="Unassembled WGS sequence"/>
</dbReference>
<keyword evidence="2" id="KW-1185">Reference proteome</keyword>
<dbReference type="KEGG" id="bor:COCMIDRAFT_79088"/>
<reference evidence="1 2" key="1">
    <citation type="journal article" date="2013" name="PLoS Genet.">
        <title>Comparative genome structure, secondary metabolite, and effector coding capacity across Cochliobolus pathogens.</title>
        <authorList>
            <person name="Condon B.J."/>
            <person name="Leng Y."/>
            <person name="Wu D."/>
            <person name="Bushley K.E."/>
            <person name="Ohm R.A."/>
            <person name="Otillar R."/>
            <person name="Martin J."/>
            <person name="Schackwitz W."/>
            <person name="Grimwood J."/>
            <person name="MohdZainudin N."/>
            <person name="Xue C."/>
            <person name="Wang R."/>
            <person name="Manning V.A."/>
            <person name="Dhillon B."/>
            <person name="Tu Z.J."/>
            <person name="Steffenson B.J."/>
            <person name="Salamov A."/>
            <person name="Sun H."/>
            <person name="Lowry S."/>
            <person name="LaButti K."/>
            <person name="Han J."/>
            <person name="Copeland A."/>
            <person name="Lindquist E."/>
            <person name="Barry K."/>
            <person name="Schmutz J."/>
            <person name="Baker S.E."/>
            <person name="Ciuffetti L.M."/>
            <person name="Grigoriev I.V."/>
            <person name="Zhong S."/>
            <person name="Turgeon B.G."/>
        </authorList>
    </citation>
    <scope>NUCLEOTIDE SEQUENCE [LARGE SCALE GENOMIC DNA]</scope>
    <source>
        <strain evidence="1 2">ATCC 44560</strain>
    </source>
</reference>
<dbReference type="AlphaFoldDB" id="W6Z1B2"/>
<dbReference type="GeneID" id="19125432"/>
<protein>
    <submittedName>
        <fullName evidence="1">Uncharacterized protein</fullName>
    </submittedName>
</protein>
<feature type="non-terminal residue" evidence="1">
    <location>
        <position position="1"/>
    </location>
</feature>
<dbReference type="RefSeq" id="XP_007692038.1">
    <property type="nucleotide sequence ID" value="XM_007693848.1"/>
</dbReference>
<gene>
    <name evidence="1" type="ORF">COCMIDRAFT_79088</name>
</gene>
<dbReference type="OrthoDB" id="3944058at2759"/>
<accession>W6Z1B2</accession>
<dbReference type="HOGENOM" id="CLU_3055844_0_0_1"/>
<sequence length="54" mass="6447">FRRSLSLLQWSRMWATVCRLSPHWQRELVTPGTLWVKRKSRRPIFSVRSCTSSA</sequence>
<name>W6Z1B2_COCMI</name>
<evidence type="ECO:0000313" key="1">
    <source>
        <dbReference type="EMBL" id="EUC41439.1"/>
    </source>
</evidence>
<dbReference type="EMBL" id="KI964102">
    <property type="protein sequence ID" value="EUC41439.1"/>
    <property type="molecule type" value="Genomic_DNA"/>
</dbReference>
<evidence type="ECO:0000313" key="2">
    <source>
        <dbReference type="Proteomes" id="UP000054032"/>
    </source>
</evidence>
<feature type="non-terminal residue" evidence="1">
    <location>
        <position position="54"/>
    </location>
</feature>
<organism evidence="1 2">
    <name type="scientific">Bipolaris oryzae ATCC 44560</name>
    <dbReference type="NCBI Taxonomy" id="930090"/>
    <lineage>
        <taxon>Eukaryota</taxon>
        <taxon>Fungi</taxon>
        <taxon>Dikarya</taxon>
        <taxon>Ascomycota</taxon>
        <taxon>Pezizomycotina</taxon>
        <taxon>Dothideomycetes</taxon>
        <taxon>Pleosporomycetidae</taxon>
        <taxon>Pleosporales</taxon>
        <taxon>Pleosporineae</taxon>
        <taxon>Pleosporaceae</taxon>
        <taxon>Bipolaris</taxon>
    </lineage>
</organism>
<proteinExistence type="predicted"/>